<evidence type="ECO:0000313" key="2">
    <source>
        <dbReference type="EMBL" id="MBQ0600901.1"/>
    </source>
</evidence>
<name>A0AAP2BIL5_KLEOX</name>
<accession>A0AAP2BIL5</accession>
<evidence type="ECO:0008006" key="4">
    <source>
        <dbReference type="Google" id="ProtNLM"/>
    </source>
</evidence>
<dbReference type="RefSeq" id="WP_210846304.1">
    <property type="nucleotide sequence ID" value="NZ_JAGKON010000013.1"/>
</dbReference>
<evidence type="ECO:0000313" key="3">
    <source>
        <dbReference type="Proteomes" id="UP000673434"/>
    </source>
</evidence>
<feature type="chain" id="PRO_5042894463" description="Transmembrane protein" evidence="1">
    <location>
        <begin position="28"/>
        <end position="156"/>
    </location>
</feature>
<organism evidence="2 3">
    <name type="scientific">Klebsiella oxytoca</name>
    <dbReference type="NCBI Taxonomy" id="571"/>
    <lineage>
        <taxon>Bacteria</taxon>
        <taxon>Pseudomonadati</taxon>
        <taxon>Pseudomonadota</taxon>
        <taxon>Gammaproteobacteria</taxon>
        <taxon>Enterobacterales</taxon>
        <taxon>Enterobacteriaceae</taxon>
        <taxon>Klebsiella/Raoultella group</taxon>
        <taxon>Klebsiella</taxon>
    </lineage>
</organism>
<keyword evidence="1" id="KW-0732">Signal</keyword>
<feature type="signal peptide" evidence="1">
    <location>
        <begin position="1"/>
        <end position="27"/>
    </location>
</feature>
<comment type="caution">
    <text evidence="2">The sequence shown here is derived from an EMBL/GenBank/DDBJ whole genome shotgun (WGS) entry which is preliminary data.</text>
</comment>
<protein>
    <recommendedName>
        <fullName evidence="4">Transmembrane protein</fullName>
    </recommendedName>
</protein>
<dbReference type="Proteomes" id="UP000673434">
    <property type="component" value="Unassembled WGS sequence"/>
</dbReference>
<evidence type="ECO:0000256" key="1">
    <source>
        <dbReference type="SAM" id="SignalP"/>
    </source>
</evidence>
<sequence>MNKSTFLRSGMIAGGLLALCVSFGSLATVFNPTTKTDNLSKVQYPRIAGETPETLRAYKQSCPDCVKVAEDVSKMRQQYCADRNASVDTAIAGDPVYAYLNGVRMVLSTRGGYNSPLYTSARQVVEANVDCTNSQDWIDRSQHVLTQTFNNGQPLG</sequence>
<reference evidence="2 3" key="1">
    <citation type="submission" date="2021-03" db="EMBL/GenBank/DDBJ databases">
        <authorList>
            <person name="Stanton E."/>
        </authorList>
    </citation>
    <scope>NUCLEOTIDE SEQUENCE [LARGE SCALE GENOMIC DNA]</scope>
    <source>
        <strain evidence="2 3">2020EL-00037</strain>
    </source>
</reference>
<dbReference type="EMBL" id="JAGKON010000013">
    <property type="protein sequence ID" value="MBQ0600901.1"/>
    <property type="molecule type" value="Genomic_DNA"/>
</dbReference>
<dbReference type="AlphaFoldDB" id="A0AAP2BIL5"/>
<gene>
    <name evidence="2" type="ORF">J7S78_13970</name>
</gene>
<keyword evidence="3" id="KW-1185">Reference proteome</keyword>
<proteinExistence type="predicted"/>